<dbReference type="AlphaFoldDB" id="A0A2K3M156"/>
<sequence length="109" mass="12606">MVLFRQWAIEIALTGHGSLNWTEALTETETTDELQQLFEQSRPSMDRSDRHKWIPNTAGVFSVKSTYTYLQNNIEMEDLETATVTALKTLWRNNVPSKVSIFSWRAVAR</sequence>
<reference evidence="1 2" key="1">
    <citation type="journal article" date="2014" name="Am. J. Bot.">
        <title>Genome assembly and annotation for red clover (Trifolium pratense; Fabaceae).</title>
        <authorList>
            <person name="Istvanek J."/>
            <person name="Jaros M."/>
            <person name="Krenek A."/>
            <person name="Repkova J."/>
        </authorList>
    </citation>
    <scope>NUCLEOTIDE SEQUENCE [LARGE SCALE GENOMIC DNA]</scope>
    <source>
        <strain evidence="2">cv. Tatra</strain>
        <tissue evidence="1">Young leaves</tissue>
    </source>
</reference>
<comment type="caution">
    <text evidence="1">The sequence shown here is derived from an EMBL/GenBank/DDBJ whole genome shotgun (WGS) entry which is preliminary data.</text>
</comment>
<gene>
    <name evidence="1" type="ORF">L195_g040582</name>
</gene>
<name>A0A2K3M156_TRIPR</name>
<dbReference type="EMBL" id="ASHM01046555">
    <property type="protein sequence ID" value="PNX84521.1"/>
    <property type="molecule type" value="Genomic_DNA"/>
</dbReference>
<evidence type="ECO:0008006" key="3">
    <source>
        <dbReference type="Google" id="ProtNLM"/>
    </source>
</evidence>
<dbReference type="Proteomes" id="UP000236291">
    <property type="component" value="Unassembled WGS sequence"/>
</dbReference>
<evidence type="ECO:0000313" key="2">
    <source>
        <dbReference type="Proteomes" id="UP000236291"/>
    </source>
</evidence>
<evidence type="ECO:0000313" key="1">
    <source>
        <dbReference type="EMBL" id="PNX84521.1"/>
    </source>
</evidence>
<organism evidence="1 2">
    <name type="scientific">Trifolium pratense</name>
    <name type="common">Red clover</name>
    <dbReference type="NCBI Taxonomy" id="57577"/>
    <lineage>
        <taxon>Eukaryota</taxon>
        <taxon>Viridiplantae</taxon>
        <taxon>Streptophyta</taxon>
        <taxon>Embryophyta</taxon>
        <taxon>Tracheophyta</taxon>
        <taxon>Spermatophyta</taxon>
        <taxon>Magnoliopsida</taxon>
        <taxon>eudicotyledons</taxon>
        <taxon>Gunneridae</taxon>
        <taxon>Pentapetalae</taxon>
        <taxon>rosids</taxon>
        <taxon>fabids</taxon>
        <taxon>Fabales</taxon>
        <taxon>Fabaceae</taxon>
        <taxon>Papilionoideae</taxon>
        <taxon>50 kb inversion clade</taxon>
        <taxon>NPAAA clade</taxon>
        <taxon>Hologalegina</taxon>
        <taxon>IRL clade</taxon>
        <taxon>Trifolieae</taxon>
        <taxon>Trifolium</taxon>
    </lineage>
</organism>
<reference evidence="1 2" key="2">
    <citation type="journal article" date="2017" name="Front. Plant Sci.">
        <title>Gene Classification and Mining of Molecular Markers Useful in Red Clover (Trifolium pratense) Breeding.</title>
        <authorList>
            <person name="Istvanek J."/>
            <person name="Dluhosova J."/>
            <person name="Dluhos P."/>
            <person name="Patkova L."/>
            <person name="Nedelnik J."/>
            <person name="Repkova J."/>
        </authorList>
    </citation>
    <scope>NUCLEOTIDE SEQUENCE [LARGE SCALE GENOMIC DNA]</scope>
    <source>
        <strain evidence="2">cv. Tatra</strain>
        <tissue evidence="1">Young leaves</tissue>
    </source>
</reference>
<proteinExistence type="predicted"/>
<accession>A0A2K3M156</accession>
<protein>
    <recommendedName>
        <fullName evidence="3">Reverse transcriptase zinc-binding domain-containing protein</fullName>
    </recommendedName>
</protein>